<evidence type="ECO:0000256" key="1">
    <source>
        <dbReference type="SAM" id="Phobius"/>
    </source>
</evidence>
<dbReference type="InterPro" id="IPR013424">
    <property type="entry name" value="Ice-binding_C"/>
</dbReference>
<dbReference type="AlphaFoldDB" id="A0A1H7Z3V7"/>
<evidence type="ECO:0000313" key="5">
    <source>
        <dbReference type="Proteomes" id="UP000198744"/>
    </source>
</evidence>
<feature type="chain" id="PRO_5011668821" evidence="2">
    <location>
        <begin position="23"/>
        <end position="225"/>
    </location>
</feature>
<evidence type="ECO:0000259" key="3">
    <source>
        <dbReference type="Pfam" id="PF07589"/>
    </source>
</evidence>
<keyword evidence="2" id="KW-0732">Signal</keyword>
<sequence length="225" mass="23991">MRRLVLLITVLAFLVTAPKTFAGIVADPGFDLLPAGVGVEGSGGLVGPFWTGYSTGNPTFWYQTWAWQNAAVTPPNVQEWWDGNLIGTSGIYQANIPVVVGQCYTASVWYTDPWQMGAFSADIRIGIDFLGIAPGPGLGLGAPLTTIWSPWVPVGMNWAQLVTPGMVSPAAMATLYIETRSRPGSGLPDRVYIDDAQMQVVPLPASILLLGLGLVGLTGVRRTMK</sequence>
<feature type="transmembrane region" description="Helical" evidence="1">
    <location>
        <begin position="200"/>
        <end position="220"/>
    </location>
</feature>
<organism evidence="4 5">
    <name type="scientific">Syntrophus gentianae</name>
    <dbReference type="NCBI Taxonomy" id="43775"/>
    <lineage>
        <taxon>Bacteria</taxon>
        <taxon>Pseudomonadati</taxon>
        <taxon>Thermodesulfobacteriota</taxon>
        <taxon>Syntrophia</taxon>
        <taxon>Syntrophales</taxon>
        <taxon>Syntrophaceae</taxon>
        <taxon>Syntrophus</taxon>
    </lineage>
</organism>
<dbReference type="STRING" id="43775.SAMN04489760_12013"/>
<dbReference type="RefSeq" id="WP_093884047.1">
    <property type="nucleotide sequence ID" value="NZ_FOBS01000020.1"/>
</dbReference>
<dbReference type="EMBL" id="FOBS01000020">
    <property type="protein sequence ID" value="SEM52861.1"/>
    <property type="molecule type" value="Genomic_DNA"/>
</dbReference>
<dbReference type="Pfam" id="PF07589">
    <property type="entry name" value="PEP-CTERM"/>
    <property type="match status" value="1"/>
</dbReference>
<dbReference type="Proteomes" id="UP000198744">
    <property type="component" value="Unassembled WGS sequence"/>
</dbReference>
<gene>
    <name evidence="4" type="ORF">SAMN04489760_12013</name>
</gene>
<feature type="signal peptide" evidence="2">
    <location>
        <begin position="1"/>
        <end position="22"/>
    </location>
</feature>
<dbReference type="NCBIfam" id="TIGR03370">
    <property type="entry name" value="VPLPA-CTERM"/>
    <property type="match status" value="1"/>
</dbReference>
<keyword evidence="1" id="KW-0812">Transmembrane</keyword>
<protein>
    <submittedName>
        <fullName evidence="4">VPLPA-CTERM protein sorting domain-containing protein</fullName>
    </submittedName>
</protein>
<name>A0A1H7Z3V7_9BACT</name>
<keyword evidence="1" id="KW-1133">Transmembrane helix</keyword>
<accession>A0A1H7Z3V7</accession>
<reference evidence="4 5" key="1">
    <citation type="submission" date="2016-10" db="EMBL/GenBank/DDBJ databases">
        <authorList>
            <person name="de Groot N.N."/>
        </authorList>
    </citation>
    <scope>NUCLEOTIDE SEQUENCE [LARGE SCALE GENOMIC DNA]</scope>
    <source>
        <strain evidence="4 5">DSM 8423</strain>
    </source>
</reference>
<keyword evidence="1" id="KW-0472">Membrane</keyword>
<dbReference type="InterPro" id="IPR022472">
    <property type="entry name" value="VPLPA-CTERM"/>
</dbReference>
<evidence type="ECO:0000313" key="4">
    <source>
        <dbReference type="EMBL" id="SEM52861.1"/>
    </source>
</evidence>
<evidence type="ECO:0000256" key="2">
    <source>
        <dbReference type="SAM" id="SignalP"/>
    </source>
</evidence>
<feature type="domain" description="Ice-binding protein C-terminal" evidence="3">
    <location>
        <begin position="201"/>
        <end position="222"/>
    </location>
</feature>
<proteinExistence type="predicted"/>
<keyword evidence="5" id="KW-1185">Reference proteome</keyword>